<dbReference type="Proteomes" id="UP001549036">
    <property type="component" value="Unassembled WGS sequence"/>
</dbReference>
<proteinExistence type="predicted"/>
<evidence type="ECO:0000313" key="1">
    <source>
        <dbReference type="EMBL" id="MET3595923.1"/>
    </source>
</evidence>
<evidence type="ECO:0008006" key="3">
    <source>
        <dbReference type="Google" id="ProtNLM"/>
    </source>
</evidence>
<dbReference type="EMBL" id="JBEPLM010000012">
    <property type="protein sequence ID" value="MET3595923.1"/>
    <property type="molecule type" value="Genomic_DNA"/>
</dbReference>
<dbReference type="RefSeq" id="WP_126097685.1">
    <property type="nucleotide sequence ID" value="NZ_JBEPLM010000012.1"/>
</dbReference>
<comment type="caution">
    <text evidence="1">The sequence shown here is derived from an EMBL/GenBank/DDBJ whole genome shotgun (WGS) entry which is preliminary data.</text>
</comment>
<keyword evidence="2" id="KW-1185">Reference proteome</keyword>
<dbReference type="SUPFAM" id="SSF54909">
    <property type="entry name" value="Dimeric alpha+beta barrel"/>
    <property type="match status" value="1"/>
</dbReference>
<sequence length="106" mass="11884">MTAITVEMAKINLAVGKSEAELVAASERFQREFLGRQPGFLRRELLRLYEGNYLDLVHWRSAADARAVMEHAMESPQCQAYFAVMAMDADKPDEGVAHYTSLAVYG</sequence>
<dbReference type="InterPro" id="IPR011008">
    <property type="entry name" value="Dimeric_a/b-barrel"/>
</dbReference>
<name>A0ABV2I058_9HYPH</name>
<evidence type="ECO:0000313" key="2">
    <source>
        <dbReference type="Proteomes" id="UP001549036"/>
    </source>
</evidence>
<reference evidence="1 2" key="1">
    <citation type="submission" date="2024-06" db="EMBL/GenBank/DDBJ databases">
        <title>Genomic Encyclopedia of Type Strains, Phase IV (KMG-IV): sequencing the most valuable type-strain genomes for metagenomic binning, comparative biology and taxonomic classification.</title>
        <authorList>
            <person name="Goeker M."/>
        </authorList>
    </citation>
    <scope>NUCLEOTIDE SEQUENCE [LARGE SCALE GENOMIC DNA]</scope>
    <source>
        <strain evidence="1 2">DSM 29846</strain>
    </source>
</reference>
<gene>
    <name evidence="1" type="ORF">ABID26_005338</name>
</gene>
<dbReference type="Gene3D" id="3.30.70.100">
    <property type="match status" value="1"/>
</dbReference>
<protein>
    <recommendedName>
        <fullName evidence="3">ABM domain-containing protein</fullName>
    </recommendedName>
</protein>
<organism evidence="1 2">
    <name type="scientific">Mesorhizobium shonense</name>
    <dbReference type="NCBI Taxonomy" id="1209948"/>
    <lineage>
        <taxon>Bacteria</taxon>
        <taxon>Pseudomonadati</taxon>
        <taxon>Pseudomonadota</taxon>
        <taxon>Alphaproteobacteria</taxon>
        <taxon>Hyphomicrobiales</taxon>
        <taxon>Phyllobacteriaceae</taxon>
        <taxon>Mesorhizobium</taxon>
    </lineage>
</organism>
<accession>A0ABV2I058</accession>